<dbReference type="EMBL" id="CP063373">
    <property type="protein sequence ID" value="QOV33263.1"/>
    <property type="molecule type" value="Genomic_DNA"/>
</dbReference>
<name>A0A7M2SCY7_9ACTN</name>
<evidence type="ECO:0000256" key="1">
    <source>
        <dbReference type="SAM" id="MobiDB-lite"/>
    </source>
</evidence>
<evidence type="ECO:0000313" key="3">
    <source>
        <dbReference type="Proteomes" id="UP000594205"/>
    </source>
</evidence>
<dbReference type="KEGG" id="sfeu:IM697_23775"/>
<feature type="compositionally biased region" description="Polar residues" evidence="1">
    <location>
        <begin position="54"/>
        <end position="63"/>
    </location>
</feature>
<keyword evidence="3" id="KW-1185">Reference proteome</keyword>
<dbReference type="AlphaFoldDB" id="A0A7M2SCY7"/>
<dbReference type="RefSeq" id="WP_194038062.1">
    <property type="nucleotide sequence ID" value="NZ_CP063373.1"/>
</dbReference>
<accession>A0A7M2SCY7</accession>
<reference evidence="2 3" key="1">
    <citation type="submission" date="2020-10" db="EMBL/GenBank/DDBJ databases">
        <title>Streptomyces ferrugineus complate genome analysis.</title>
        <authorList>
            <person name="Anwar N."/>
        </authorList>
    </citation>
    <scope>NUCLEOTIDE SEQUENCE [LARGE SCALE GENOMIC DNA]</scope>
    <source>
        <strain evidence="2 3">CCTCC AA2014009</strain>
    </source>
</reference>
<protein>
    <submittedName>
        <fullName evidence="2">Uncharacterized protein</fullName>
    </submittedName>
</protein>
<gene>
    <name evidence="2" type="ORF">IM697_23775</name>
</gene>
<organism evidence="2 3">
    <name type="scientific">Streptomyces ferrugineus</name>
    <dbReference type="NCBI Taxonomy" id="1413221"/>
    <lineage>
        <taxon>Bacteria</taxon>
        <taxon>Bacillati</taxon>
        <taxon>Actinomycetota</taxon>
        <taxon>Actinomycetes</taxon>
        <taxon>Kitasatosporales</taxon>
        <taxon>Streptomycetaceae</taxon>
        <taxon>Streptomyces</taxon>
    </lineage>
</organism>
<sequence>MLNFYAKHGGTTDTDAHLGTSVESAPAPRRNTGDGTTRTEGAHNLKINYDAVASGTQAKKSSV</sequence>
<proteinExistence type="predicted"/>
<dbReference type="Proteomes" id="UP000594205">
    <property type="component" value="Chromosome"/>
</dbReference>
<evidence type="ECO:0000313" key="2">
    <source>
        <dbReference type="EMBL" id="QOV33263.1"/>
    </source>
</evidence>
<feature type="region of interest" description="Disordered" evidence="1">
    <location>
        <begin position="1"/>
        <end position="63"/>
    </location>
</feature>